<dbReference type="SUPFAM" id="SSF53335">
    <property type="entry name" value="S-adenosyl-L-methionine-dependent methyltransferases"/>
    <property type="match status" value="1"/>
</dbReference>
<dbReference type="KEGG" id="mtar:DF168_01944"/>
<dbReference type="Pfam" id="PF06325">
    <property type="entry name" value="PrmA"/>
    <property type="match status" value="1"/>
</dbReference>
<proteinExistence type="predicted"/>
<dbReference type="CDD" id="cd02440">
    <property type="entry name" value="AdoMet_MTases"/>
    <property type="match status" value="1"/>
</dbReference>
<evidence type="ECO:0000256" key="1">
    <source>
        <dbReference type="ARBA" id="ARBA00022603"/>
    </source>
</evidence>
<protein>
    <submittedName>
        <fullName evidence="3">Ribosomal protein L11 methyltransferase</fullName>
        <ecNumber evidence="3">2.1.1.-</ecNumber>
    </submittedName>
</protein>
<keyword evidence="2 3" id="KW-0808">Transferase</keyword>
<keyword evidence="3" id="KW-0687">Ribonucleoprotein</keyword>
<dbReference type="PANTHER" id="PTHR43648:SF1">
    <property type="entry name" value="ELECTRON TRANSFER FLAVOPROTEIN BETA SUBUNIT LYSINE METHYLTRANSFERASE"/>
    <property type="match status" value="1"/>
</dbReference>
<dbReference type="PANTHER" id="PTHR43648">
    <property type="entry name" value="ELECTRON TRANSFER FLAVOPROTEIN BETA SUBUNIT LYSINE METHYLTRANSFERASE"/>
    <property type="match status" value="1"/>
</dbReference>
<accession>A0A2Z4AGG2</accession>
<dbReference type="EC" id="2.1.1.-" evidence="3"/>
<keyword evidence="1 3" id="KW-0489">Methyltransferase</keyword>
<sequence length="294" mass="33290">MILLSCQVSEDLADLLEQYFCELEHSPWMLIRMEEETYFRLVGYFDNHPQAEKDWRYLRSRFTVLPEITEKKEVDEESWINRYRESFRPWSCRGLHWIPLWMRDTVDVPVGEAVIFIEPGLAFGTGDHPTTRLCTYRMLDFIDSRNGEISDCSVVDAGTGSGILALSAARLGFGSVFGFDIDPNAIQVCAKNLTLNQLEGQVKYRQGGVEDCLKGKRVDLVLANIESDILCRNSSELIEAIKPGGVLVLGGIFSCDIDSVFGHFLGSGEQLGIRFTIDCREEGDWWDLALRSLV</sequence>
<dbReference type="AlphaFoldDB" id="A0A2Z4AGG2"/>
<dbReference type="InterPro" id="IPR029063">
    <property type="entry name" value="SAM-dependent_MTases_sf"/>
</dbReference>
<dbReference type="Gene3D" id="3.40.50.150">
    <property type="entry name" value="Vaccinia Virus protein VP39"/>
    <property type="match status" value="1"/>
</dbReference>
<dbReference type="GO" id="GO:0008276">
    <property type="term" value="F:protein methyltransferase activity"/>
    <property type="evidence" value="ECO:0007669"/>
    <property type="project" value="TreeGrafter"/>
</dbReference>
<dbReference type="InterPro" id="IPR050078">
    <property type="entry name" value="Ribosomal_L11_MeTrfase_PrmA"/>
</dbReference>
<evidence type="ECO:0000256" key="2">
    <source>
        <dbReference type="ARBA" id="ARBA00022679"/>
    </source>
</evidence>
<dbReference type="Proteomes" id="UP000247465">
    <property type="component" value="Chromosome"/>
</dbReference>
<gene>
    <name evidence="3" type="primary">prmA</name>
    <name evidence="3" type="ORF">DF168_01944</name>
</gene>
<dbReference type="EMBL" id="CP029803">
    <property type="protein sequence ID" value="AWT60725.1"/>
    <property type="molecule type" value="Genomic_DNA"/>
</dbReference>
<organism evidence="3 4">
    <name type="scientific">Candidatus Moanibacter tarae</name>
    <dbReference type="NCBI Taxonomy" id="2200854"/>
    <lineage>
        <taxon>Bacteria</taxon>
        <taxon>Pseudomonadati</taxon>
        <taxon>Verrucomicrobiota</taxon>
        <taxon>Opitutia</taxon>
        <taxon>Puniceicoccales</taxon>
        <taxon>Puniceicoccales incertae sedis</taxon>
        <taxon>Candidatus Moanibacter</taxon>
    </lineage>
</organism>
<evidence type="ECO:0000313" key="3">
    <source>
        <dbReference type="EMBL" id="AWT60725.1"/>
    </source>
</evidence>
<dbReference type="GO" id="GO:0005840">
    <property type="term" value="C:ribosome"/>
    <property type="evidence" value="ECO:0007669"/>
    <property type="project" value="UniProtKB-KW"/>
</dbReference>
<name>A0A2Z4AGG2_9BACT</name>
<keyword evidence="3" id="KW-0689">Ribosomal protein</keyword>
<reference evidence="3 4" key="1">
    <citation type="submission" date="2018-06" db="EMBL/GenBank/DDBJ databases">
        <title>Draft Genome Sequence of a Novel Marine Bacterium Related to the Verrucomicrobia.</title>
        <authorList>
            <person name="Vosseberg J."/>
            <person name="Martijn J."/>
            <person name="Ettema T.J.G."/>
        </authorList>
    </citation>
    <scope>NUCLEOTIDE SEQUENCE [LARGE SCALE GENOMIC DNA]</scope>
    <source>
        <strain evidence="3">TARA_B100001123</strain>
    </source>
</reference>
<dbReference type="GO" id="GO:0032259">
    <property type="term" value="P:methylation"/>
    <property type="evidence" value="ECO:0007669"/>
    <property type="project" value="UniProtKB-KW"/>
</dbReference>
<evidence type="ECO:0000313" key="4">
    <source>
        <dbReference type="Proteomes" id="UP000247465"/>
    </source>
</evidence>